<evidence type="ECO:0000313" key="2">
    <source>
        <dbReference type="EMBL" id="THH10325.1"/>
    </source>
</evidence>
<dbReference type="OrthoDB" id="5597783at2759"/>
<organism evidence="2 3">
    <name type="scientific">Phellinidium pouzarii</name>
    <dbReference type="NCBI Taxonomy" id="167371"/>
    <lineage>
        <taxon>Eukaryota</taxon>
        <taxon>Fungi</taxon>
        <taxon>Dikarya</taxon>
        <taxon>Basidiomycota</taxon>
        <taxon>Agaricomycotina</taxon>
        <taxon>Agaricomycetes</taxon>
        <taxon>Hymenochaetales</taxon>
        <taxon>Hymenochaetaceae</taxon>
        <taxon>Phellinidium</taxon>
    </lineage>
</organism>
<name>A0A4S4LFA3_9AGAM</name>
<keyword evidence="3" id="KW-1185">Reference proteome</keyword>
<feature type="region of interest" description="Disordered" evidence="1">
    <location>
        <begin position="237"/>
        <end position="332"/>
    </location>
</feature>
<accession>A0A4S4LFA3</accession>
<sequence length="800" mass="87574">GGAQQQTAGAIEFPPKQVVLHPEDASNKVFAAMGRAFLSVNNCAMTVKDLADLSMKYGLVCQKYACLTRKFSFFLVFADILLPLRPSASAAAQAITFFIRSHLQRCDTEQDFPLLLRHVLSGTPRDDILAPALFSRTGGNVSNKDRSHKDENGIDCVERLTCFRRGTTVWYLSKAAGAPCPFARAGIALRDFADVSAITCAEGRKGMGSGRDHDFGRNLKRKRERCGLRRRSAGGVVTRCEDDEESAEESVEERKPPKIKLTLRLRPCLTSMREKGEPMEEEESASSSDSDSSSDAEEAPMDVDISERPSVSTSRDTPARTREPTWTFPPYPIQRRISIPPYTPSEETHPTIYTSPSNNLITSALFSKWPASKPKLELTCVDAPVRPGPNTPGLGSYYHRDRAASMPFSVAASPPPDSDDDFGLGDDDDDDVSFTLSPEVSVKREDDTFAYVWPQAAPSVSSLDFAPIKSESDIDDFDFNDMNNSKRSSTQTVKQERHEELDLDLDALSLSFDEKRSAGPFGLGIGVKSEDGGFISVTDVGSSWGQPVDLTQDEPVCDLAVALISDGNSSKTNAAFHSDWKDVELLGPDSVHMQEFEDSRWEDVCILQNVTSPSSIQKTCTPLEQHDEDLRVATPQSPNISYRFASLHRSASRDLDQTQMRFMSPSLTFGSPGSLPSSMPTCSDGSPETELDSVGPASPPSFGGPGSPATVHEEEPITIARSDEHEIERRKECPPCRVVSSGFMDIGLSETSAPWERGMVSQEDVEEHLLAPALIAIMSLGIPPFDSMVLDGQSFFNCLF</sequence>
<dbReference type="EMBL" id="SGPK01000039">
    <property type="protein sequence ID" value="THH10325.1"/>
    <property type="molecule type" value="Genomic_DNA"/>
</dbReference>
<feature type="region of interest" description="Disordered" evidence="1">
    <location>
        <begin position="476"/>
        <end position="496"/>
    </location>
</feature>
<proteinExistence type="predicted"/>
<reference evidence="2 3" key="1">
    <citation type="submission" date="2019-02" db="EMBL/GenBank/DDBJ databases">
        <title>Genome sequencing of the rare red list fungi Phellinidium pouzarii.</title>
        <authorList>
            <person name="Buettner E."/>
            <person name="Kellner H."/>
        </authorList>
    </citation>
    <scope>NUCLEOTIDE SEQUENCE [LARGE SCALE GENOMIC DNA]</scope>
    <source>
        <strain evidence="2 3">DSM 108285</strain>
    </source>
</reference>
<feature type="compositionally biased region" description="Acidic residues" evidence="1">
    <location>
        <begin position="241"/>
        <end position="251"/>
    </location>
</feature>
<evidence type="ECO:0000256" key="1">
    <source>
        <dbReference type="SAM" id="MobiDB-lite"/>
    </source>
</evidence>
<feature type="compositionally biased region" description="Polar residues" evidence="1">
    <location>
        <begin position="667"/>
        <end position="686"/>
    </location>
</feature>
<gene>
    <name evidence="2" type="ORF">EW145_g1402</name>
</gene>
<dbReference type="Proteomes" id="UP000308199">
    <property type="component" value="Unassembled WGS sequence"/>
</dbReference>
<comment type="caution">
    <text evidence="2">The sequence shown here is derived from an EMBL/GenBank/DDBJ whole genome shotgun (WGS) entry which is preliminary data.</text>
</comment>
<feature type="region of interest" description="Disordered" evidence="1">
    <location>
        <begin position="410"/>
        <end position="431"/>
    </location>
</feature>
<feature type="compositionally biased region" description="Acidic residues" evidence="1">
    <location>
        <begin position="292"/>
        <end position="301"/>
    </location>
</feature>
<evidence type="ECO:0000313" key="3">
    <source>
        <dbReference type="Proteomes" id="UP000308199"/>
    </source>
</evidence>
<dbReference type="AlphaFoldDB" id="A0A4S4LFA3"/>
<feature type="non-terminal residue" evidence="2">
    <location>
        <position position="1"/>
    </location>
</feature>
<feature type="region of interest" description="Disordered" evidence="1">
    <location>
        <begin position="667"/>
        <end position="711"/>
    </location>
</feature>
<protein>
    <submittedName>
        <fullName evidence="2">Uncharacterized protein</fullName>
    </submittedName>
</protein>
<feature type="compositionally biased region" description="Acidic residues" evidence="1">
    <location>
        <begin position="417"/>
        <end position="431"/>
    </location>
</feature>